<feature type="transmembrane region" description="Helical" evidence="8">
    <location>
        <begin position="55"/>
        <end position="75"/>
    </location>
</feature>
<evidence type="ECO:0000313" key="10">
    <source>
        <dbReference type="Proteomes" id="UP000221165"/>
    </source>
</evidence>
<dbReference type="InterPro" id="IPR052599">
    <property type="entry name" value="SLC43A_AATransporter"/>
</dbReference>
<evidence type="ECO:0000256" key="4">
    <source>
        <dbReference type="ARBA" id="ARBA00022692"/>
    </source>
</evidence>
<feature type="transmembrane region" description="Helical" evidence="8">
    <location>
        <begin position="456"/>
        <end position="476"/>
    </location>
</feature>
<feature type="transmembrane region" description="Helical" evidence="8">
    <location>
        <begin position="360"/>
        <end position="382"/>
    </location>
</feature>
<dbReference type="GeneID" id="94427552"/>
<feature type="transmembrane region" description="Helical" evidence="8">
    <location>
        <begin position="144"/>
        <end position="163"/>
    </location>
</feature>
<dbReference type="EMBL" id="MIGC01001885">
    <property type="protein sequence ID" value="PHJ22007.1"/>
    <property type="molecule type" value="Genomic_DNA"/>
</dbReference>
<accession>A0A2C6KYA8</accession>
<feature type="transmembrane region" description="Helical" evidence="8">
    <location>
        <begin position="235"/>
        <end position="254"/>
    </location>
</feature>
<keyword evidence="10" id="KW-1185">Reference proteome</keyword>
<evidence type="ECO:0000256" key="8">
    <source>
        <dbReference type="SAM" id="Phobius"/>
    </source>
</evidence>
<evidence type="ECO:0000256" key="3">
    <source>
        <dbReference type="ARBA" id="ARBA00022448"/>
    </source>
</evidence>
<dbReference type="GO" id="GO:0022857">
    <property type="term" value="F:transmembrane transporter activity"/>
    <property type="evidence" value="ECO:0007669"/>
    <property type="project" value="InterPro"/>
</dbReference>
<keyword evidence="6 8" id="KW-1133">Transmembrane helix</keyword>
<keyword evidence="4 8" id="KW-0812">Transmembrane</keyword>
<dbReference type="SUPFAM" id="SSF103473">
    <property type="entry name" value="MFS general substrate transporter"/>
    <property type="match status" value="1"/>
</dbReference>
<feature type="transmembrane region" description="Helical" evidence="8">
    <location>
        <begin position="175"/>
        <end position="195"/>
    </location>
</feature>
<sequence length="560" mass="60446">MAAPPETPLPGIMLVSTHPVESPTENIVISEPTTLSPLEKIAENPNRTPYGLSRWIVLAIFCVYSFLAGPCYWNWTPLADVLFVRGAYEWNCTEEDWDFSAKLQEPKCNAQDVAVQRLFTISMASDFSFSALSGLLLDYAGPKVTGLFGTVVLLVAWCLWGAASHSVQTFVPAAVLWGVSFSAAFFPCLSVANLFPTSRNTVIAVLGSCRSLANLIPLLLRALALNEPDLASSIFYYYGGCCIGICVCTALLFLPTKPWQRLPALIQAAGIVPDVGESPSEAPVSPTEASAAGARLASIATGRSLGTLSYRASTFGAREERGGEHVDLLEQAALRKDTIRTLQRGTTATQLSKVSDWRAFFGEVFSAVFLPLCVYEALTLVANSFFASASRRLLPQAYEANQIIQIFAFVPAPLLGFVADQMGILTTMCILNGSGLVAFVLAMVPQVPAAEACQYLAALSIMVNNSFIISQVYCYVNQSFPEGHAGKLIGLACLVAGLPSLAANPMLQHAVDHGFTTMMTVSIFFLAVNFLIIASLAFLRRRRARKILADTEEDFTQLVS</sequence>
<evidence type="ECO:0000256" key="1">
    <source>
        <dbReference type="ARBA" id="ARBA00004141"/>
    </source>
</evidence>
<keyword evidence="3" id="KW-0813">Transport</keyword>
<evidence type="ECO:0000256" key="2">
    <source>
        <dbReference type="ARBA" id="ARBA00006595"/>
    </source>
</evidence>
<feature type="transmembrane region" description="Helical" evidence="8">
    <location>
        <begin position="402"/>
        <end position="419"/>
    </location>
</feature>
<dbReference type="Gene3D" id="1.20.1250.20">
    <property type="entry name" value="MFS general substrate transporter like domains"/>
    <property type="match status" value="2"/>
</dbReference>
<feature type="transmembrane region" description="Helical" evidence="8">
    <location>
        <begin position="488"/>
        <end position="507"/>
    </location>
</feature>
<evidence type="ECO:0000313" key="9">
    <source>
        <dbReference type="EMBL" id="PHJ22007.1"/>
    </source>
</evidence>
<dbReference type="PANTHER" id="PTHR20772:SF2">
    <property type="entry name" value="PROTEIN FMP42"/>
    <property type="match status" value="1"/>
</dbReference>
<reference evidence="9 10" key="1">
    <citation type="journal article" date="2017" name="Int. J. Parasitol.">
        <title>The genome of the protozoan parasite Cystoisospora suis and a reverse vaccinology approach to identify vaccine candidates.</title>
        <authorList>
            <person name="Palmieri N."/>
            <person name="Shrestha A."/>
            <person name="Ruttkowski B."/>
            <person name="Beck T."/>
            <person name="Vogl C."/>
            <person name="Tomley F."/>
            <person name="Blake D.P."/>
            <person name="Joachim A."/>
        </authorList>
    </citation>
    <scope>NUCLEOTIDE SEQUENCE [LARGE SCALE GENOMIC DNA]</scope>
    <source>
        <strain evidence="9 10">Wien I</strain>
    </source>
</reference>
<gene>
    <name evidence="9" type="ORF">CSUI_004146</name>
</gene>
<proteinExistence type="inferred from homology"/>
<feature type="transmembrane region" description="Helical" evidence="8">
    <location>
        <begin position="424"/>
        <end position="444"/>
    </location>
</feature>
<comment type="similarity">
    <text evidence="2">Belongs to the SLC43A transporter (TC 2.A.1.44) family.</text>
</comment>
<comment type="caution">
    <text evidence="9">The sequence shown here is derived from an EMBL/GenBank/DDBJ whole genome shotgun (WGS) entry which is preliminary data.</text>
</comment>
<dbReference type="AlphaFoldDB" id="A0A2C6KYA8"/>
<comment type="subcellular location">
    <subcellularLocation>
        <location evidence="1">Membrane</location>
        <topology evidence="1">Multi-pass membrane protein</topology>
    </subcellularLocation>
</comment>
<evidence type="ECO:0000256" key="7">
    <source>
        <dbReference type="ARBA" id="ARBA00023136"/>
    </source>
</evidence>
<dbReference type="VEuPathDB" id="ToxoDB:CSUI_004146"/>
<dbReference type="PANTHER" id="PTHR20772">
    <property type="entry name" value="PROTEIN FMP42"/>
    <property type="match status" value="1"/>
</dbReference>
<dbReference type="InterPro" id="IPR036259">
    <property type="entry name" value="MFS_trans_sf"/>
</dbReference>
<dbReference type="GO" id="GO:0006865">
    <property type="term" value="P:amino acid transport"/>
    <property type="evidence" value="ECO:0007669"/>
    <property type="project" value="UniProtKB-KW"/>
</dbReference>
<dbReference type="Proteomes" id="UP000221165">
    <property type="component" value="Unassembled WGS sequence"/>
</dbReference>
<keyword evidence="5" id="KW-0029">Amino-acid transport</keyword>
<evidence type="ECO:0000256" key="6">
    <source>
        <dbReference type="ARBA" id="ARBA00022989"/>
    </source>
</evidence>
<name>A0A2C6KYA8_9APIC</name>
<evidence type="ECO:0000256" key="5">
    <source>
        <dbReference type="ARBA" id="ARBA00022970"/>
    </source>
</evidence>
<organism evidence="9 10">
    <name type="scientific">Cystoisospora suis</name>
    <dbReference type="NCBI Taxonomy" id="483139"/>
    <lineage>
        <taxon>Eukaryota</taxon>
        <taxon>Sar</taxon>
        <taxon>Alveolata</taxon>
        <taxon>Apicomplexa</taxon>
        <taxon>Conoidasida</taxon>
        <taxon>Coccidia</taxon>
        <taxon>Eucoccidiorida</taxon>
        <taxon>Eimeriorina</taxon>
        <taxon>Sarcocystidae</taxon>
        <taxon>Cystoisospora</taxon>
    </lineage>
</organism>
<keyword evidence="7 8" id="KW-0472">Membrane</keyword>
<dbReference type="GO" id="GO:0016020">
    <property type="term" value="C:membrane"/>
    <property type="evidence" value="ECO:0007669"/>
    <property type="project" value="UniProtKB-SubCell"/>
</dbReference>
<dbReference type="Pfam" id="PF07690">
    <property type="entry name" value="MFS_1"/>
    <property type="match status" value="1"/>
</dbReference>
<dbReference type="OrthoDB" id="330047at2759"/>
<feature type="transmembrane region" description="Helical" evidence="8">
    <location>
        <begin position="202"/>
        <end position="223"/>
    </location>
</feature>
<feature type="transmembrane region" description="Helical" evidence="8">
    <location>
        <begin position="519"/>
        <end position="539"/>
    </location>
</feature>
<dbReference type="InterPro" id="IPR011701">
    <property type="entry name" value="MFS"/>
</dbReference>
<dbReference type="RefSeq" id="XP_067923684.1">
    <property type="nucleotide sequence ID" value="XM_068064341.1"/>
</dbReference>
<protein>
    <submittedName>
        <fullName evidence="9">Major facilitator family protein</fullName>
    </submittedName>
</protein>